<dbReference type="Pfam" id="PF00646">
    <property type="entry name" value="F-box"/>
    <property type="match status" value="1"/>
</dbReference>
<gene>
    <name evidence="2" type="ORF">M0R45_008083</name>
</gene>
<dbReference type="InterPro" id="IPR036047">
    <property type="entry name" value="F-box-like_dom_sf"/>
</dbReference>
<dbReference type="CDD" id="cd09917">
    <property type="entry name" value="F-box_SF"/>
    <property type="match status" value="1"/>
</dbReference>
<dbReference type="InterPro" id="IPR001810">
    <property type="entry name" value="F-box_dom"/>
</dbReference>
<evidence type="ECO:0000313" key="3">
    <source>
        <dbReference type="Proteomes" id="UP001457282"/>
    </source>
</evidence>
<reference evidence="2 3" key="1">
    <citation type="journal article" date="2023" name="G3 (Bethesda)">
        <title>A chromosome-length genome assembly and annotation of blackberry (Rubus argutus, cv. 'Hillquist').</title>
        <authorList>
            <person name="Bruna T."/>
            <person name="Aryal R."/>
            <person name="Dudchenko O."/>
            <person name="Sargent D.J."/>
            <person name="Mead D."/>
            <person name="Buti M."/>
            <person name="Cavallini A."/>
            <person name="Hytonen T."/>
            <person name="Andres J."/>
            <person name="Pham M."/>
            <person name="Weisz D."/>
            <person name="Mascagni F."/>
            <person name="Usai G."/>
            <person name="Natali L."/>
            <person name="Bassil N."/>
            <person name="Fernandez G.E."/>
            <person name="Lomsadze A."/>
            <person name="Armour M."/>
            <person name="Olukolu B."/>
            <person name="Poorten T."/>
            <person name="Britton C."/>
            <person name="Davik J."/>
            <person name="Ashrafi H."/>
            <person name="Aiden E.L."/>
            <person name="Borodovsky M."/>
            <person name="Worthington M."/>
        </authorList>
    </citation>
    <scope>NUCLEOTIDE SEQUENCE [LARGE SCALE GENOMIC DNA]</scope>
    <source>
        <strain evidence="2">PI 553951</strain>
    </source>
</reference>
<organism evidence="2 3">
    <name type="scientific">Rubus argutus</name>
    <name type="common">Southern blackberry</name>
    <dbReference type="NCBI Taxonomy" id="59490"/>
    <lineage>
        <taxon>Eukaryota</taxon>
        <taxon>Viridiplantae</taxon>
        <taxon>Streptophyta</taxon>
        <taxon>Embryophyta</taxon>
        <taxon>Tracheophyta</taxon>
        <taxon>Spermatophyta</taxon>
        <taxon>Magnoliopsida</taxon>
        <taxon>eudicotyledons</taxon>
        <taxon>Gunneridae</taxon>
        <taxon>Pentapetalae</taxon>
        <taxon>rosids</taxon>
        <taxon>fabids</taxon>
        <taxon>Rosales</taxon>
        <taxon>Rosaceae</taxon>
        <taxon>Rosoideae</taxon>
        <taxon>Rosoideae incertae sedis</taxon>
        <taxon>Rubus</taxon>
    </lineage>
</organism>
<feature type="domain" description="F-box" evidence="1">
    <location>
        <begin position="2"/>
        <end position="28"/>
    </location>
</feature>
<dbReference type="AlphaFoldDB" id="A0AAW1Y1R8"/>
<sequence length="94" mass="10995">MEKILERVNLRKRIRLSIVCKYWRSIVMQRSGAKHELPWTWKRLRANGFIQRVALSTFDDPSYCTVAAIFRDEKTLGLCKPGDKTWSVFSGIGY</sequence>
<dbReference type="SUPFAM" id="SSF81383">
    <property type="entry name" value="F-box domain"/>
    <property type="match status" value="1"/>
</dbReference>
<comment type="caution">
    <text evidence="2">The sequence shown here is derived from an EMBL/GenBank/DDBJ whole genome shotgun (WGS) entry which is preliminary data.</text>
</comment>
<evidence type="ECO:0000313" key="2">
    <source>
        <dbReference type="EMBL" id="KAK9942416.1"/>
    </source>
</evidence>
<dbReference type="Proteomes" id="UP001457282">
    <property type="component" value="Unassembled WGS sequence"/>
</dbReference>
<protein>
    <recommendedName>
        <fullName evidence="1">F-box domain-containing protein</fullName>
    </recommendedName>
</protein>
<name>A0AAW1Y1R8_RUBAR</name>
<accession>A0AAW1Y1R8</accession>
<proteinExistence type="predicted"/>
<evidence type="ECO:0000259" key="1">
    <source>
        <dbReference type="Pfam" id="PF00646"/>
    </source>
</evidence>
<keyword evidence="3" id="KW-1185">Reference proteome</keyword>
<dbReference type="EMBL" id="JBEDUW010000002">
    <property type="protein sequence ID" value="KAK9942416.1"/>
    <property type="molecule type" value="Genomic_DNA"/>
</dbReference>